<comment type="caution">
    <text evidence="1">The sequence shown here is derived from an EMBL/GenBank/DDBJ whole genome shotgun (WGS) entry which is preliminary data.</text>
</comment>
<evidence type="ECO:0000313" key="1">
    <source>
        <dbReference type="EMBL" id="MFD2046559.1"/>
    </source>
</evidence>
<reference evidence="2" key="1">
    <citation type="journal article" date="2019" name="Int. J. Syst. Evol. Microbiol.">
        <title>The Global Catalogue of Microorganisms (GCM) 10K type strain sequencing project: providing services to taxonomists for standard genome sequencing and annotation.</title>
        <authorList>
            <consortium name="The Broad Institute Genomics Platform"/>
            <consortium name="The Broad Institute Genome Sequencing Center for Infectious Disease"/>
            <person name="Wu L."/>
            <person name="Ma J."/>
        </authorList>
    </citation>
    <scope>NUCLEOTIDE SEQUENCE [LARGE SCALE GENOMIC DNA]</scope>
    <source>
        <strain evidence="2">R28</strain>
    </source>
</reference>
<evidence type="ECO:0000313" key="2">
    <source>
        <dbReference type="Proteomes" id="UP001597383"/>
    </source>
</evidence>
<organism evidence="1 2">
    <name type="scientific">Ornithinibacillus salinisoli</name>
    <dbReference type="NCBI Taxonomy" id="1848459"/>
    <lineage>
        <taxon>Bacteria</taxon>
        <taxon>Bacillati</taxon>
        <taxon>Bacillota</taxon>
        <taxon>Bacilli</taxon>
        <taxon>Bacillales</taxon>
        <taxon>Bacillaceae</taxon>
        <taxon>Ornithinibacillus</taxon>
    </lineage>
</organism>
<gene>
    <name evidence="1" type="ORF">ACFSJF_20025</name>
</gene>
<accession>A0ABW4W5E6</accession>
<proteinExistence type="predicted"/>
<dbReference type="EMBL" id="JBHUHQ010000040">
    <property type="protein sequence ID" value="MFD2046559.1"/>
    <property type="molecule type" value="Genomic_DNA"/>
</dbReference>
<keyword evidence="2" id="KW-1185">Reference proteome</keyword>
<protein>
    <submittedName>
        <fullName evidence="1">Group-specific protein</fullName>
    </submittedName>
</protein>
<dbReference type="RefSeq" id="WP_377558669.1">
    <property type="nucleotide sequence ID" value="NZ_JBHUHQ010000040.1"/>
</dbReference>
<sequence length="187" mass="21952">MNYVYHMVPKTMVGEKLFPLNQLKTTQAILYFEYVKKYNDHPARRKLLERKIPKLNCLWNDVIHFLPLHPTLVYNALKEVGVNINGDKKFYKIPITNLQDNKNVIYIYNKENYQGPDAEIVNETIHLLDINKYEEIATIPSDTISYYEEEHINGKRFGMFQFIPHIFSLGKVNISNAEVVSWGDKTN</sequence>
<name>A0ABW4W5E6_9BACI</name>
<dbReference type="Proteomes" id="UP001597383">
    <property type="component" value="Unassembled WGS sequence"/>
</dbReference>